<dbReference type="Proteomes" id="UP000288168">
    <property type="component" value="Unassembled WGS sequence"/>
</dbReference>
<evidence type="ECO:0000256" key="1">
    <source>
        <dbReference type="SAM" id="MobiDB-lite"/>
    </source>
</evidence>
<dbReference type="EMBL" id="NKCI01000052">
    <property type="protein sequence ID" value="RSL61251.1"/>
    <property type="molecule type" value="Genomic_DNA"/>
</dbReference>
<dbReference type="InterPro" id="IPR011993">
    <property type="entry name" value="PH-like_dom_sf"/>
</dbReference>
<dbReference type="PANTHER" id="PTHR37283">
    <property type="entry name" value="PH DOMAIN-CONTAINING PROTEIN YHR131C"/>
    <property type="match status" value="1"/>
</dbReference>
<protein>
    <recommendedName>
        <fullName evidence="2">PH domain-containing protein</fullName>
    </recommendedName>
</protein>
<dbReference type="SUPFAM" id="SSF50729">
    <property type="entry name" value="PH domain-like"/>
    <property type="match status" value="1"/>
</dbReference>
<evidence type="ECO:0000259" key="2">
    <source>
        <dbReference type="PROSITE" id="PS50003"/>
    </source>
</evidence>
<dbReference type="OrthoDB" id="5865767at2759"/>
<proteinExistence type="predicted"/>
<feature type="domain" description="PH" evidence="2">
    <location>
        <begin position="97"/>
        <end position="223"/>
    </location>
</feature>
<feature type="region of interest" description="Disordered" evidence="1">
    <location>
        <begin position="1"/>
        <end position="92"/>
    </location>
</feature>
<dbReference type="AlphaFoldDB" id="A0A428Q7K8"/>
<keyword evidence="4" id="KW-1185">Reference proteome</keyword>
<feature type="region of interest" description="Disordered" evidence="1">
    <location>
        <begin position="292"/>
        <end position="321"/>
    </location>
</feature>
<feature type="compositionally biased region" description="Basic and acidic residues" evidence="1">
    <location>
        <begin position="78"/>
        <end position="92"/>
    </location>
</feature>
<dbReference type="PROSITE" id="PS50003">
    <property type="entry name" value="PH_DOMAIN"/>
    <property type="match status" value="1"/>
</dbReference>
<dbReference type="InterPro" id="IPR001849">
    <property type="entry name" value="PH_domain"/>
</dbReference>
<evidence type="ECO:0000313" key="3">
    <source>
        <dbReference type="EMBL" id="RSL61251.1"/>
    </source>
</evidence>
<evidence type="ECO:0000313" key="4">
    <source>
        <dbReference type="Proteomes" id="UP000288168"/>
    </source>
</evidence>
<accession>A0A428Q7K8</accession>
<dbReference type="SMART" id="SM00233">
    <property type="entry name" value="PH"/>
    <property type="match status" value="1"/>
</dbReference>
<dbReference type="PANTHER" id="PTHR37283:SF1">
    <property type="entry name" value="PH DOMAIN-CONTAINING PROTEIN YHR131C"/>
    <property type="match status" value="1"/>
</dbReference>
<feature type="compositionally biased region" description="Acidic residues" evidence="1">
    <location>
        <begin position="299"/>
        <end position="310"/>
    </location>
</feature>
<comment type="caution">
    <text evidence="3">The sequence shown here is derived from an EMBL/GenBank/DDBJ whole genome shotgun (WGS) entry which is preliminary data.</text>
</comment>
<gene>
    <name evidence="3" type="ORF">CEP54_006295</name>
</gene>
<sequence>MESRRVSLDDDGSSTIAPASPPLRRRVSMEEDLYYQRIMTNPRRPSQPPPYQQDSPKSTTTDRSAKGKRLASGGGGKSQDRPETAKQKEPLPDYKSYISLEGVFDKKHEIENTIKRAEDRQWHPVYVTLNGTALSIYGAKKAWGWGRTRDDGPSIDPDNPPWMKKGKLEKTYSLLYADVGIAADYKKRRYTIRVRAETDQFLLCCVELSTFIKWLEGLFAAIDIALPLEDRDFPRDMSIPRIQRIRWFHGQAPTATAIDLSELGIEEPPEEVSENPDEDRLSTTRTVVAPDSQTRVEPELEVDGDEEDIAEPPPRIDPIRRLSTTSYNNLGIDPVDGKWIPEHRWSSAHDMLYAKLCYSNLLFRSPRKSPYIISKGKKWYVDWTTGRMVRVLPPAYGEIDYFGAWQTVHTENRRI</sequence>
<organism evidence="3 4">
    <name type="scientific">Fusarium duplospermum</name>
    <dbReference type="NCBI Taxonomy" id="1325734"/>
    <lineage>
        <taxon>Eukaryota</taxon>
        <taxon>Fungi</taxon>
        <taxon>Dikarya</taxon>
        <taxon>Ascomycota</taxon>
        <taxon>Pezizomycotina</taxon>
        <taxon>Sordariomycetes</taxon>
        <taxon>Hypocreomycetidae</taxon>
        <taxon>Hypocreales</taxon>
        <taxon>Nectriaceae</taxon>
        <taxon>Fusarium</taxon>
        <taxon>Fusarium solani species complex</taxon>
    </lineage>
</organism>
<dbReference type="Gene3D" id="2.30.29.30">
    <property type="entry name" value="Pleckstrin-homology domain (PH domain)/Phosphotyrosine-binding domain (PTB)"/>
    <property type="match status" value="1"/>
</dbReference>
<reference evidence="3 4" key="1">
    <citation type="submission" date="2017-06" db="EMBL/GenBank/DDBJ databases">
        <title>Comparative genomic analysis of Ambrosia Fusariam Clade fungi.</title>
        <authorList>
            <person name="Stajich J.E."/>
            <person name="Carrillo J."/>
            <person name="Kijimoto T."/>
            <person name="Eskalen A."/>
            <person name="O'Donnell K."/>
            <person name="Kasson M."/>
        </authorList>
    </citation>
    <scope>NUCLEOTIDE SEQUENCE [LARGE SCALE GENOMIC DNA]</scope>
    <source>
        <strain evidence="3 4">NRRL62584</strain>
    </source>
</reference>
<name>A0A428Q7K8_9HYPO</name>
<dbReference type="STRING" id="1325734.A0A428Q7K8"/>